<dbReference type="Proteomes" id="UP001362999">
    <property type="component" value="Unassembled WGS sequence"/>
</dbReference>
<dbReference type="EMBL" id="JAWWNJ010000040">
    <property type="protein sequence ID" value="KAK7020805.1"/>
    <property type="molecule type" value="Genomic_DNA"/>
</dbReference>
<comment type="caution">
    <text evidence="2">The sequence shown here is derived from an EMBL/GenBank/DDBJ whole genome shotgun (WGS) entry which is preliminary data.</text>
</comment>
<feature type="compositionally biased region" description="Polar residues" evidence="1">
    <location>
        <begin position="108"/>
        <end position="118"/>
    </location>
</feature>
<name>A0AAW0B428_9AGAR</name>
<keyword evidence="3" id="KW-1185">Reference proteome</keyword>
<reference evidence="2 3" key="1">
    <citation type="journal article" date="2024" name="J Genomics">
        <title>Draft genome sequencing and assembly of Favolaschia claudopus CIRM-BRFM 2984 isolated from oak limbs.</title>
        <authorList>
            <person name="Navarro D."/>
            <person name="Drula E."/>
            <person name="Chaduli D."/>
            <person name="Cazenave R."/>
            <person name="Ahrendt S."/>
            <person name="Wang J."/>
            <person name="Lipzen A."/>
            <person name="Daum C."/>
            <person name="Barry K."/>
            <person name="Grigoriev I.V."/>
            <person name="Favel A."/>
            <person name="Rosso M.N."/>
            <person name="Martin F."/>
        </authorList>
    </citation>
    <scope>NUCLEOTIDE SEQUENCE [LARGE SCALE GENOMIC DNA]</scope>
    <source>
        <strain evidence="2 3">CIRM-BRFM 2984</strain>
    </source>
</reference>
<proteinExistence type="predicted"/>
<feature type="compositionally biased region" description="Basic and acidic residues" evidence="1">
    <location>
        <begin position="285"/>
        <end position="295"/>
    </location>
</feature>
<feature type="compositionally biased region" description="Low complexity" evidence="1">
    <location>
        <begin position="37"/>
        <end position="52"/>
    </location>
</feature>
<feature type="compositionally biased region" description="Polar residues" evidence="1">
    <location>
        <begin position="1"/>
        <end position="10"/>
    </location>
</feature>
<protein>
    <submittedName>
        <fullName evidence="2">Uncharacterized protein</fullName>
    </submittedName>
</protein>
<evidence type="ECO:0000313" key="3">
    <source>
        <dbReference type="Proteomes" id="UP001362999"/>
    </source>
</evidence>
<feature type="region of interest" description="Disordered" evidence="1">
    <location>
        <begin position="285"/>
        <end position="313"/>
    </location>
</feature>
<feature type="region of interest" description="Disordered" evidence="1">
    <location>
        <begin position="1"/>
        <end position="118"/>
    </location>
</feature>
<sequence length="313" mass="34976">MPFGASSLNGMSEPRRREEECVASNADAGSLTKLFVNDSSTSSPSDTNMSPSRESGSRRVHHSAHSRPPMKEATSARSHARDRRIGGMRSESEEEVTMREKARAGQYPSPSRTAASSIDTRCAFFRERNPRAYHLPAYTPPIGDSTPPRFAIKRDWDSQHEDVEGGVEYPGKPNSFHSIFPKTKGVEVKLTCSVSLKLPPTQGTHDMEEDDGYPKTLGREYTGTGLSHPYLWLPNASRFESWLSSASRTHVMRFRFSFHTNSAIGIEVHEGGRWNATLLLGGHEGRSKTASKLEPENQTSQYELQQREHRKDV</sequence>
<organism evidence="2 3">
    <name type="scientific">Favolaschia claudopus</name>
    <dbReference type="NCBI Taxonomy" id="2862362"/>
    <lineage>
        <taxon>Eukaryota</taxon>
        <taxon>Fungi</taxon>
        <taxon>Dikarya</taxon>
        <taxon>Basidiomycota</taxon>
        <taxon>Agaricomycotina</taxon>
        <taxon>Agaricomycetes</taxon>
        <taxon>Agaricomycetidae</taxon>
        <taxon>Agaricales</taxon>
        <taxon>Marasmiineae</taxon>
        <taxon>Mycenaceae</taxon>
        <taxon>Favolaschia</taxon>
    </lineage>
</organism>
<dbReference type="AlphaFoldDB" id="A0AAW0B428"/>
<accession>A0AAW0B428</accession>
<evidence type="ECO:0000256" key="1">
    <source>
        <dbReference type="SAM" id="MobiDB-lite"/>
    </source>
</evidence>
<gene>
    <name evidence="2" type="ORF">R3P38DRAFT_2781441</name>
</gene>
<evidence type="ECO:0000313" key="2">
    <source>
        <dbReference type="EMBL" id="KAK7020805.1"/>
    </source>
</evidence>